<name>A0A915KEF6_ROMCU</name>
<proteinExistence type="predicted"/>
<dbReference type="AlphaFoldDB" id="A0A915KEF6"/>
<keyword evidence="1" id="KW-1185">Reference proteome</keyword>
<reference evidence="2" key="1">
    <citation type="submission" date="2022-11" db="UniProtKB">
        <authorList>
            <consortium name="WormBaseParasite"/>
        </authorList>
    </citation>
    <scope>IDENTIFICATION</scope>
</reference>
<accession>A0A915KEF6</accession>
<sequence>MAPVIKILGFRNIFSSSLIKFDEAENDLFLNGDDSPNKYDTKFHRQNIGEIINPKVPVPVGKAVPEHHYTYKAVPEHFVSKIYRQCDENNNFSSALTVDAHRGPGETI</sequence>
<dbReference type="WBParaSite" id="nRc.2.0.1.t36770-RA">
    <property type="protein sequence ID" value="nRc.2.0.1.t36770-RA"/>
    <property type="gene ID" value="nRc.2.0.1.g36770"/>
</dbReference>
<organism evidence="1 2">
    <name type="scientific">Romanomermis culicivorax</name>
    <name type="common">Nematode worm</name>
    <dbReference type="NCBI Taxonomy" id="13658"/>
    <lineage>
        <taxon>Eukaryota</taxon>
        <taxon>Metazoa</taxon>
        <taxon>Ecdysozoa</taxon>
        <taxon>Nematoda</taxon>
        <taxon>Enoplea</taxon>
        <taxon>Dorylaimia</taxon>
        <taxon>Mermithida</taxon>
        <taxon>Mermithoidea</taxon>
        <taxon>Mermithidae</taxon>
        <taxon>Romanomermis</taxon>
    </lineage>
</organism>
<evidence type="ECO:0000313" key="2">
    <source>
        <dbReference type="WBParaSite" id="nRc.2.0.1.t36770-RA"/>
    </source>
</evidence>
<evidence type="ECO:0000313" key="1">
    <source>
        <dbReference type="Proteomes" id="UP000887565"/>
    </source>
</evidence>
<protein>
    <submittedName>
        <fullName evidence="2">Uncharacterized protein</fullName>
    </submittedName>
</protein>
<dbReference type="Proteomes" id="UP000887565">
    <property type="component" value="Unplaced"/>
</dbReference>